<keyword evidence="2" id="KW-1185">Reference proteome</keyword>
<dbReference type="PANTHER" id="PTHR39624">
    <property type="entry name" value="PROTEIN INVOLVED IN RIMO-MEDIATED BETA-METHYLTHIOLATION OF RIBOSOMAL PROTEIN S12 YCAO"/>
    <property type="match status" value="1"/>
</dbReference>
<evidence type="ECO:0000313" key="2">
    <source>
        <dbReference type="Proteomes" id="UP000706039"/>
    </source>
</evidence>
<dbReference type="RefSeq" id="WP_222991767.1">
    <property type="nucleotide sequence ID" value="NZ_JAINVV010000009.1"/>
</dbReference>
<name>A0ABS7PWF2_9SPHN</name>
<dbReference type="InterPro" id="IPR015946">
    <property type="entry name" value="KH_dom-like_a/b"/>
</dbReference>
<dbReference type="Pfam" id="PF02566">
    <property type="entry name" value="OsmC"/>
    <property type="match status" value="1"/>
</dbReference>
<comment type="caution">
    <text evidence="1">The sequence shown here is derived from an EMBL/GenBank/DDBJ whole genome shotgun (WGS) entry which is preliminary data.</text>
</comment>
<dbReference type="InterPro" id="IPR003718">
    <property type="entry name" value="OsmC/Ohr_fam"/>
</dbReference>
<proteinExistence type="predicted"/>
<dbReference type="Gene3D" id="3.30.300.20">
    <property type="match status" value="1"/>
</dbReference>
<evidence type="ECO:0000313" key="1">
    <source>
        <dbReference type="EMBL" id="MBY8824687.1"/>
    </source>
</evidence>
<gene>
    <name evidence="1" type="ORF">K7G82_20455</name>
</gene>
<dbReference type="InterPro" id="IPR036102">
    <property type="entry name" value="OsmC/Ohrsf"/>
</dbReference>
<dbReference type="PANTHER" id="PTHR39624:SF2">
    <property type="entry name" value="OSMC-LIKE PROTEIN"/>
    <property type="match status" value="1"/>
</dbReference>
<sequence length="142" mass="15353">MATDRIDALVQESGGSDFAVRIVVSGHVIDGDEPEAAGGRNLGPSPYDLLLAALGECTAMTIRLYARQKGWPLDEVEVGLTHRKGDVEGRPAWTDHFTKVIRLHGPALSDEQRAKLVEIAAKCPIQRTLQGDPVIETRLATS</sequence>
<dbReference type="SUPFAM" id="SSF82784">
    <property type="entry name" value="OsmC-like"/>
    <property type="match status" value="1"/>
</dbReference>
<accession>A0ABS7PWF2</accession>
<dbReference type="Proteomes" id="UP000706039">
    <property type="component" value="Unassembled WGS sequence"/>
</dbReference>
<protein>
    <submittedName>
        <fullName evidence="1">OsmC family protein</fullName>
    </submittedName>
</protein>
<reference evidence="1 2" key="1">
    <citation type="submission" date="2021-08" db="EMBL/GenBank/DDBJ databases">
        <authorList>
            <person name="Tuo L."/>
        </authorList>
    </citation>
    <scope>NUCLEOTIDE SEQUENCE [LARGE SCALE GENOMIC DNA]</scope>
    <source>
        <strain evidence="1 2">JCM 31229</strain>
    </source>
</reference>
<dbReference type="EMBL" id="JAINVV010000009">
    <property type="protein sequence ID" value="MBY8824687.1"/>
    <property type="molecule type" value="Genomic_DNA"/>
</dbReference>
<organism evidence="1 2">
    <name type="scientific">Sphingomonas colocasiae</name>
    <dbReference type="NCBI Taxonomy" id="1848973"/>
    <lineage>
        <taxon>Bacteria</taxon>
        <taxon>Pseudomonadati</taxon>
        <taxon>Pseudomonadota</taxon>
        <taxon>Alphaproteobacteria</taxon>
        <taxon>Sphingomonadales</taxon>
        <taxon>Sphingomonadaceae</taxon>
        <taxon>Sphingomonas</taxon>
    </lineage>
</organism>